<protein>
    <submittedName>
        <fullName evidence="2">Uncharacterized protein</fullName>
    </submittedName>
</protein>
<name>A0A0A9A0I4_ARUDO</name>
<accession>A0A0A9A0I4</accession>
<sequence>MMMVGVCRHRAVDLAAPARSKNRRRHMPTAWMETGHCYKGIFRLLGGTTRPSRATQSPKHKTRTRPKVDFGFNIGDRARPSNEPEPDGSGFFRVGSGRVVRAGQPMISE</sequence>
<evidence type="ECO:0000313" key="2">
    <source>
        <dbReference type="EMBL" id="JAD44586.1"/>
    </source>
</evidence>
<reference evidence="2" key="1">
    <citation type="submission" date="2014-09" db="EMBL/GenBank/DDBJ databases">
        <authorList>
            <person name="Magalhaes I.L.F."/>
            <person name="Oliveira U."/>
            <person name="Santos F.R."/>
            <person name="Vidigal T.H.D.A."/>
            <person name="Brescovit A.D."/>
            <person name="Santos A.J."/>
        </authorList>
    </citation>
    <scope>NUCLEOTIDE SEQUENCE</scope>
    <source>
        <tissue evidence="2">Shoot tissue taken approximately 20 cm above the soil surface</tissue>
    </source>
</reference>
<dbReference type="AlphaFoldDB" id="A0A0A9A0I4"/>
<evidence type="ECO:0000256" key="1">
    <source>
        <dbReference type="SAM" id="MobiDB-lite"/>
    </source>
</evidence>
<feature type="region of interest" description="Disordered" evidence="1">
    <location>
        <begin position="47"/>
        <end position="97"/>
    </location>
</feature>
<proteinExistence type="predicted"/>
<dbReference type="EMBL" id="GBRH01253309">
    <property type="protein sequence ID" value="JAD44586.1"/>
    <property type="molecule type" value="Transcribed_RNA"/>
</dbReference>
<reference evidence="2" key="2">
    <citation type="journal article" date="2015" name="Data Brief">
        <title>Shoot transcriptome of the giant reed, Arundo donax.</title>
        <authorList>
            <person name="Barrero R.A."/>
            <person name="Guerrero F.D."/>
            <person name="Moolhuijzen P."/>
            <person name="Goolsby J.A."/>
            <person name="Tidwell J."/>
            <person name="Bellgard S.E."/>
            <person name="Bellgard M.I."/>
        </authorList>
    </citation>
    <scope>NUCLEOTIDE SEQUENCE</scope>
    <source>
        <tissue evidence="2">Shoot tissue taken approximately 20 cm above the soil surface</tissue>
    </source>
</reference>
<organism evidence="2">
    <name type="scientific">Arundo donax</name>
    <name type="common">Giant reed</name>
    <name type="synonym">Donax arundinaceus</name>
    <dbReference type="NCBI Taxonomy" id="35708"/>
    <lineage>
        <taxon>Eukaryota</taxon>
        <taxon>Viridiplantae</taxon>
        <taxon>Streptophyta</taxon>
        <taxon>Embryophyta</taxon>
        <taxon>Tracheophyta</taxon>
        <taxon>Spermatophyta</taxon>
        <taxon>Magnoliopsida</taxon>
        <taxon>Liliopsida</taxon>
        <taxon>Poales</taxon>
        <taxon>Poaceae</taxon>
        <taxon>PACMAD clade</taxon>
        <taxon>Arundinoideae</taxon>
        <taxon>Arundineae</taxon>
        <taxon>Arundo</taxon>
    </lineage>
</organism>